<keyword evidence="3 6" id="KW-0812">Transmembrane</keyword>
<feature type="transmembrane region" description="Helical" evidence="6">
    <location>
        <begin position="333"/>
        <end position="353"/>
    </location>
</feature>
<dbReference type="SUPFAM" id="SSF103473">
    <property type="entry name" value="MFS general substrate transporter"/>
    <property type="match status" value="1"/>
</dbReference>
<evidence type="ECO:0000256" key="4">
    <source>
        <dbReference type="ARBA" id="ARBA00022989"/>
    </source>
</evidence>
<dbReference type="InterPro" id="IPR020846">
    <property type="entry name" value="MFS_dom"/>
</dbReference>
<accession>A0AAW5N863</accession>
<comment type="subcellular location">
    <subcellularLocation>
        <location evidence="1">Cell inner membrane</location>
        <topology evidence="1">Multi-pass membrane protein</topology>
    </subcellularLocation>
</comment>
<dbReference type="PANTHER" id="PTHR43702">
    <property type="entry name" value="L-FUCOSE-PROTON SYMPORTER"/>
    <property type="match status" value="1"/>
</dbReference>
<dbReference type="PANTHER" id="PTHR43702:SF3">
    <property type="entry name" value="PROTEIN TSGA"/>
    <property type="match status" value="1"/>
</dbReference>
<dbReference type="InterPro" id="IPR036259">
    <property type="entry name" value="MFS_trans_sf"/>
</dbReference>
<evidence type="ECO:0000256" key="6">
    <source>
        <dbReference type="SAM" id="Phobius"/>
    </source>
</evidence>
<feature type="transmembrane region" description="Helical" evidence="6">
    <location>
        <begin position="98"/>
        <end position="117"/>
    </location>
</feature>
<feature type="domain" description="Major facilitator superfamily (MFS) profile" evidence="7">
    <location>
        <begin position="5"/>
        <end position="383"/>
    </location>
</feature>
<dbReference type="Gene3D" id="1.20.1250.20">
    <property type="entry name" value="MFS general substrate transporter like domains"/>
    <property type="match status" value="2"/>
</dbReference>
<feature type="transmembrane region" description="Helical" evidence="6">
    <location>
        <begin position="249"/>
        <end position="267"/>
    </location>
</feature>
<dbReference type="Pfam" id="PF07690">
    <property type="entry name" value="MFS_1"/>
    <property type="match status" value="1"/>
</dbReference>
<feature type="transmembrane region" description="Helical" evidence="6">
    <location>
        <begin position="9"/>
        <end position="30"/>
    </location>
</feature>
<evidence type="ECO:0000256" key="5">
    <source>
        <dbReference type="ARBA" id="ARBA00023136"/>
    </source>
</evidence>
<evidence type="ECO:0000256" key="2">
    <source>
        <dbReference type="ARBA" id="ARBA00022475"/>
    </source>
</evidence>
<evidence type="ECO:0000256" key="1">
    <source>
        <dbReference type="ARBA" id="ARBA00004429"/>
    </source>
</evidence>
<proteinExistence type="predicted"/>
<feature type="transmembrane region" description="Helical" evidence="6">
    <location>
        <begin position="207"/>
        <end position="229"/>
    </location>
</feature>
<feature type="transmembrane region" description="Helical" evidence="6">
    <location>
        <begin position="74"/>
        <end position="92"/>
    </location>
</feature>
<protein>
    <submittedName>
        <fullName evidence="8">MFS transporter</fullName>
    </submittedName>
</protein>
<dbReference type="GO" id="GO:0022857">
    <property type="term" value="F:transmembrane transporter activity"/>
    <property type="evidence" value="ECO:0007669"/>
    <property type="project" value="InterPro"/>
</dbReference>
<dbReference type="EMBL" id="JANRHJ010000017">
    <property type="protein sequence ID" value="MCR8875006.1"/>
    <property type="molecule type" value="Genomic_DNA"/>
</dbReference>
<gene>
    <name evidence="8" type="ORF">NW209_13465</name>
</gene>
<dbReference type="AlphaFoldDB" id="A0AAW5N863"/>
<dbReference type="InterPro" id="IPR050375">
    <property type="entry name" value="MFS_TsgA-like"/>
</dbReference>
<feature type="transmembrane region" description="Helical" evidence="6">
    <location>
        <begin position="138"/>
        <end position="158"/>
    </location>
</feature>
<evidence type="ECO:0000313" key="9">
    <source>
        <dbReference type="Proteomes" id="UP001204579"/>
    </source>
</evidence>
<feature type="transmembrane region" description="Helical" evidence="6">
    <location>
        <begin position="164"/>
        <end position="183"/>
    </location>
</feature>
<feature type="transmembrane region" description="Helical" evidence="6">
    <location>
        <begin position="42"/>
        <end position="62"/>
    </location>
</feature>
<dbReference type="PROSITE" id="PS50850">
    <property type="entry name" value="MFS"/>
    <property type="match status" value="1"/>
</dbReference>
<reference evidence="8 9" key="1">
    <citation type="submission" date="2022-08" db="EMBL/GenBank/DDBJ databases">
        <authorList>
            <person name="Zeman M."/>
            <person name="Kubasova T."/>
        </authorList>
    </citation>
    <scope>NUCLEOTIDE SEQUENCE [LARGE SCALE GENOMIC DNA]</scope>
    <source>
        <strain evidence="8 9">ET62</strain>
    </source>
</reference>
<dbReference type="Proteomes" id="UP001204579">
    <property type="component" value="Unassembled WGS sequence"/>
</dbReference>
<sequence length="386" mass="41575">MKQSDIKFAILPILFGFFVMGFVDVVGISTNYVKHDFGLSDTLVNLIPMMVFLWFAVFSIPAGMLMGRIGRRNTVAVSLGITIVAMLLPLFFYDFTSVLLAFALLGIGNTILQVSLNPMVASVVSPGKVTSVLTLGQFLKAVSSFLGPLIAGAAASFWGDWKLIFAVYAATTLLSLVWLLVGVHEEGKKTVQTSTFATVCSLFKDRYIGMLFLGILFIVGIDVGLNTTVPKLLIEKTGMSVSEAGLGSSLYFSARTIGAFIGAFLLARIASDRFMQCCMGIAVIGFVLLLMADSLLWISILVVIVGLACSNVFSIIFSYALQHLPERDNEISALMIMGVSGGALITPLMGVLSDALGQVAGLSLLLLCLLYLGWISFRLQKRKKNV</sequence>
<dbReference type="RefSeq" id="WP_258336171.1">
    <property type="nucleotide sequence ID" value="NZ_JANRHJ010000017.1"/>
</dbReference>
<evidence type="ECO:0000259" key="7">
    <source>
        <dbReference type="PROSITE" id="PS50850"/>
    </source>
</evidence>
<organism evidence="8 9">
    <name type="scientific">Phocaeicola barnesiae</name>
    <dbReference type="NCBI Taxonomy" id="376804"/>
    <lineage>
        <taxon>Bacteria</taxon>
        <taxon>Pseudomonadati</taxon>
        <taxon>Bacteroidota</taxon>
        <taxon>Bacteroidia</taxon>
        <taxon>Bacteroidales</taxon>
        <taxon>Bacteroidaceae</taxon>
        <taxon>Phocaeicola</taxon>
    </lineage>
</organism>
<comment type="caution">
    <text evidence="8">The sequence shown here is derived from an EMBL/GenBank/DDBJ whole genome shotgun (WGS) entry which is preliminary data.</text>
</comment>
<keyword evidence="4 6" id="KW-1133">Transmembrane helix</keyword>
<dbReference type="GO" id="GO:0005886">
    <property type="term" value="C:plasma membrane"/>
    <property type="evidence" value="ECO:0007669"/>
    <property type="project" value="UniProtKB-SubCell"/>
</dbReference>
<feature type="transmembrane region" description="Helical" evidence="6">
    <location>
        <begin position="274"/>
        <end position="292"/>
    </location>
</feature>
<name>A0AAW5N863_9BACT</name>
<feature type="transmembrane region" description="Helical" evidence="6">
    <location>
        <begin position="359"/>
        <end position="377"/>
    </location>
</feature>
<evidence type="ECO:0000313" key="8">
    <source>
        <dbReference type="EMBL" id="MCR8875006.1"/>
    </source>
</evidence>
<keyword evidence="5 6" id="KW-0472">Membrane</keyword>
<evidence type="ECO:0000256" key="3">
    <source>
        <dbReference type="ARBA" id="ARBA00022692"/>
    </source>
</evidence>
<dbReference type="InterPro" id="IPR011701">
    <property type="entry name" value="MFS"/>
</dbReference>
<feature type="transmembrane region" description="Helical" evidence="6">
    <location>
        <begin position="298"/>
        <end position="321"/>
    </location>
</feature>
<keyword evidence="2" id="KW-1003">Cell membrane</keyword>
<keyword evidence="9" id="KW-1185">Reference proteome</keyword>